<feature type="domain" description="NAD(P)-binding" evidence="1">
    <location>
        <begin position="7"/>
        <end position="195"/>
    </location>
</feature>
<protein>
    <submittedName>
        <fullName evidence="2">NAD(P)-dependent oxidoreductase</fullName>
    </submittedName>
</protein>
<dbReference type="EMBL" id="JACJVP010000005">
    <property type="protein sequence ID" value="MBB6669835.1"/>
    <property type="molecule type" value="Genomic_DNA"/>
</dbReference>
<dbReference type="Gene3D" id="3.40.50.720">
    <property type="entry name" value="NAD(P)-binding Rossmann-like Domain"/>
    <property type="match status" value="1"/>
</dbReference>
<dbReference type="CDD" id="cd05244">
    <property type="entry name" value="BVR-B_like_SDR_a"/>
    <property type="match status" value="1"/>
</dbReference>
<dbReference type="Pfam" id="PF13460">
    <property type="entry name" value="NAD_binding_10"/>
    <property type="match status" value="1"/>
</dbReference>
<dbReference type="PANTHER" id="PTHR43355">
    <property type="entry name" value="FLAVIN REDUCTASE (NADPH)"/>
    <property type="match status" value="1"/>
</dbReference>
<accession>A0A7X0VDD1</accession>
<dbReference type="GO" id="GO:0016646">
    <property type="term" value="F:oxidoreductase activity, acting on the CH-NH group of donors, NAD or NADP as acceptor"/>
    <property type="evidence" value="ECO:0007669"/>
    <property type="project" value="TreeGrafter"/>
</dbReference>
<dbReference type="InterPro" id="IPR036291">
    <property type="entry name" value="NAD(P)-bd_dom_sf"/>
</dbReference>
<dbReference type="RefSeq" id="WP_185141282.1">
    <property type="nucleotide sequence ID" value="NZ_JACJVP010000005.1"/>
</dbReference>
<dbReference type="SUPFAM" id="SSF51735">
    <property type="entry name" value="NAD(P)-binding Rossmann-fold domains"/>
    <property type="match status" value="1"/>
</dbReference>
<organism evidence="2 3">
    <name type="scientific">Cohnella nanjingensis</name>
    <dbReference type="NCBI Taxonomy" id="1387779"/>
    <lineage>
        <taxon>Bacteria</taxon>
        <taxon>Bacillati</taxon>
        <taxon>Bacillota</taxon>
        <taxon>Bacilli</taxon>
        <taxon>Bacillales</taxon>
        <taxon>Paenibacillaceae</taxon>
        <taxon>Cohnella</taxon>
    </lineage>
</organism>
<sequence>MKIGIIGATGKAGGNILKEAASRGHDVTAIVRDASKLTDKVNVLEKDALALTAADLSSFDVVVNAFGNIENVSLHVELGNRLIDALKGTDTRLIVVGGAGSLFVDPEKKVRVVDTPDFPDFIKPLANAQGENLRILQGTSDLKWTFISPSAEFALGTRTGAYQSGQDNLLVNAKGRSYVSYEDYAIAVVDEIEQPRHIGERFTVVSEG</sequence>
<dbReference type="InterPro" id="IPR051606">
    <property type="entry name" value="Polyketide_Oxido-like"/>
</dbReference>
<proteinExistence type="predicted"/>
<comment type="caution">
    <text evidence="2">The sequence shown here is derived from an EMBL/GenBank/DDBJ whole genome shotgun (WGS) entry which is preliminary data.</text>
</comment>
<reference evidence="2 3" key="1">
    <citation type="submission" date="2020-08" db="EMBL/GenBank/DDBJ databases">
        <title>Cohnella phylogeny.</title>
        <authorList>
            <person name="Dunlap C."/>
        </authorList>
    </citation>
    <scope>NUCLEOTIDE SEQUENCE [LARGE SCALE GENOMIC DNA]</scope>
    <source>
        <strain evidence="2 3">DSM 28246</strain>
    </source>
</reference>
<dbReference type="Proteomes" id="UP000547209">
    <property type="component" value="Unassembled WGS sequence"/>
</dbReference>
<name>A0A7X0VDD1_9BACL</name>
<gene>
    <name evidence="2" type="ORF">H7C19_03935</name>
</gene>
<dbReference type="AlphaFoldDB" id="A0A7X0VDD1"/>
<keyword evidence="3" id="KW-1185">Reference proteome</keyword>
<evidence type="ECO:0000313" key="3">
    <source>
        <dbReference type="Proteomes" id="UP000547209"/>
    </source>
</evidence>
<evidence type="ECO:0000313" key="2">
    <source>
        <dbReference type="EMBL" id="MBB6669835.1"/>
    </source>
</evidence>
<dbReference type="PANTHER" id="PTHR43355:SF2">
    <property type="entry name" value="FLAVIN REDUCTASE (NADPH)"/>
    <property type="match status" value="1"/>
</dbReference>
<evidence type="ECO:0000259" key="1">
    <source>
        <dbReference type="Pfam" id="PF13460"/>
    </source>
</evidence>
<dbReference type="InterPro" id="IPR016040">
    <property type="entry name" value="NAD(P)-bd_dom"/>
</dbReference>